<dbReference type="RefSeq" id="WP_231333682.1">
    <property type="nucleotide sequence ID" value="NZ_CP059572.1"/>
</dbReference>
<proteinExistence type="predicted"/>
<name>A0ABX8QQX1_9ACTN</name>
<keyword evidence="1" id="KW-0489">Methyltransferase</keyword>
<keyword evidence="1" id="KW-0808">Transferase</keyword>
<keyword evidence="2" id="KW-1185">Reference proteome</keyword>
<dbReference type="SUPFAM" id="SSF53335">
    <property type="entry name" value="S-adenosyl-L-methionine-dependent methyltransferases"/>
    <property type="match status" value="1"/>
</dbReference>
<evidence type="ECO:0000313" key="1">
    <source>
        <dbReference type="EMBL" id="QXJ20599.1"/>
    </source>
</evidence>
<dbReference type="Gene3D" id="3.40.50.150">
    <property type="entry name" value="Vaccinia Virus protein VP39"/>
    <property type="match status" value="1"/>
</dbReference>
<protein>
    <submittedName>
        <fullName evidence="1">Class I SAM-dependent methyltransferase</fullName>
    </submittedName>
</protein>
<dbReference type="Proteomes" id="UP001049518">
    <property type="component" value="Chromosome"/>
</dbReference>
<sequence length="266" mass="27457">MTGYAPSWLALREPADAGARAADLLDPLRAALPPGPLLLWDVGCGTGSLARWLAPRLPGPQHWILYDSDPALLAEATVAAPHETRQGKIADLGAADLAGASLVAASALLDILTLAELDGLAAAITGARVPALLTLSVVGRVRLTPSDPLDAEIGAAFNDHQRRGGLLGPDAVAAAAEALGRRGAALRTRPSPWKLGPVRAELAATWLRGWVAAAVEQRPDLAPAAAGYLRRRLATGLYVEVHHADLLAIPGETPIWGKVPAPGAAP</sequence>
<dbReference type="GO" id="GO:0032259">
    <property type="term" value="P:methylation"/>
    <property type="evidence" value="ECO:0007669"/>
    <property type="project" value="UniProtKB-KW"/>
</dbReference>
<evidence type="ECO:0000313" key="2">
    <source>
        <dbReference type="Proteomes" id="UP001049518"/>
    </source>
</evidence>
<reference evidence="1" key="1">
    <citation type="submission" date="2020-07" db="EMBL/GenBank/DDBJ databases">
        <authorList>
            <person name="Tarantini F.S."/>
            <person name="Hong K.W."/>
            <person name="Chan K.G."/>
        </authorList>
    </citation>
    <scope>NUCLEOTIDE SEQUENCE</scope>
    <source>
        <strain evidence="1">32-07</strain>
    </source>
</reference>
<dbReference type="EMBL" id="CP059572">
    <property type="protein sequence ID" value="QXJ20599.1"/>
    <property type="molecule type" value="Genomic_DNA"/>
</dbReference>
<gene>
    <name evidence="1" type="ORF">AGRA3207_001339</name>
</gene>
<dbReference type="GO" id="GO:0008168">
    <property type="term" value="F:methyltransferase activity"/>
    <property type="evidence" value="ECO:0007669"/>
    <property type="project" value="UniProtKB-KW"/>
</dbReference>
<accession>A0ABX8QQX1</accession>
<organism evidence="1 2">
    <name type="scientific">Actinomadura graeca</name>
    <dbReference type="NCBI Taxonomy" id="2750812"/>
    <lineage>
        <taxon>Bacteria</taxon>
        <taxon>Bacillati</taxon>
        <taxon>Actinomycetota</taxon>
        <taxon>Actinomycetes</taxon>
        <taxon>Streptosporangiales</taxon>
        <taxon>Thermomonosporaceae</taxon>
        <taxon>Actinomadura</taxon>
    </lineage>
</organism>
<dbReference type="InterPro" id="IPR029063">
    <property type="entry name" value="SAM-dependent_MTases_sf"/>
</dbReference>